<dbReference type="NCBIfam" id="TIGR01451">
    <property type="entry name" value="B_ant_repeat"/>
    <property type="match status" value="1"/>
</dbReference>
<evidence type="ECO:0000313" key="2">
    <source>
        <dbReference type="EMBL" id="QHS92499.1"/>
    </source>
</evidence>
<evidence type="ECO:0000259" key="1">
    <source>
        <dbReference type="Pfam" id="PF24346"/>
    </source>
</evidence>
<dbReference type="Pfam" id="PF24346">
    <property type="entry name" value="DUF7507"/>
    <property type="match status" value="1"/>
</dbReference>
<name>A0A6C0BLP8_9ZZZZ</name>
<dbReference type="PANTHER" id="PTHR34819">
    <property type="entry name" value="LARGE CYSTEINE-RICH PERIPLASMIC PROTEIN OMCB"/>
    <property type="match status" value="1"/>
</dbReference>
<dbReference type="InterPro" id="IPR055354">
    <property type="entry name" value="DUF7507"/>
</dbReference>
<dbReference type="InterPro" id="IPR051172">
    <property type="entry name" value="Chlamydia_OmcB"/>
</dbReference>
<dbReference type="AlphaFoldDB" id="A0A6C0BLP8"/>
<dbReference type="EMBL" id="MN739180">
    <property type="protein sequence ID" value="QHS92499.1"/>
    <property type="molecule type" value="Genomic_DNA"/>
</dbReference>
<feature type="domain" description="DUF7507" evidence="1">
    <location>
        <begin position="782"/>
        <end position="854"/>
    </location>
</feature>
<protein>
    <recommendedName>
        <fullName evidence="1">DUF7507 domain-containing protein</fullName>
    </recommendedName>
</protein>
<sequence>MNRLHVSYDGVIYDPLSTLTIGTIVTYTLTIHNDGSEPVNNLQGSDDLGNHFECNSIQSMETVTLHDYYPITIEDLLVGVIQSHLVLEGSGKNGFFQLVVDPCWMTLKQPPELTITISTSTMIVPSPLYAGYEIKWEYLITNIGGYPLTRAQIEDTLGHHIIIDDIGIDQTRTITVTHRVTESEIMNNHLEVMAHVTANFLEHSNGPCPCQIKSLPSFIWIPLPQWTQVICDSYRSHWYKYAEKIQYELMITNQSNYTMTNLRAVDSYGYSYMLDSLTPQDSRLLIWEYRLTDQDYRSSSVVNHVTLTSDQLSPTFFLNRETLTVLPKSPSVKISVNGLIAPCAVVHVGTPIIYVFTVTNDGGYPLDHITLQDTRNHTVWFHDLLPDQSEKILQVSTVQMQDIIYQLIENHVNLTAHMGSLCLTSSCATHQLDVPLWTQLTIGSFSASLSDYHLSPGTTLCYTTEIINQSNYPLAHVSFRDSYGYVCHLLETLEPLEKHHVQWLHCVTENEKFHQSIRNTVTIMTDTANVSEDLVTCLYSPPSIRVIPVTPIPDDAGGESSCEIVYPGSHMRYTYHVINTGGYPLSEITLQDSLGHLLNRDRLETEEWWTVTVMYPVQLSDILNRNITNSVTTVAYVDHDHPPVKSDPVEITSAISQWTRLLIKHEQADLEIPVTVGSRINYQCSVINQSNHPLDHVTLLDSNGIVRTWDSMPPLFSQQVKWHRLVTAEYVMYGHVENSVILKHSGPGVTVASCQIHVLLPDPPKLVLDQYQGLPKHPDCLVGSPIMYTYHVCNRGQYPLDNVILTDHNGQMSRHMDRLEPGEDQFITWNEPITNDDLKCGNRSSQATLTAQMATIPITMRQSLCVATLAISRTKVHYQQSLSLGQFQIELTNTGNRTLLNVRLSLELLSIDELVSELTPRMSIRLVGKRTGLCVLPSLVRLDLSGQDTENHIIRQTEMLQL</sequence>
<accession>A0A6C0BLP8</accession>
<reference evidence="2" key="1">
    <citation type="journal article" date="2020" name="Nature">
        <title>Giant virus diversity and host interactions through global metagenomics.</title>
        <authorList>
            <person name="Schulz F."/>
            <person name="Roux S."/>
            <person name="Paez-Espino D."/>
            <person name="Jungbluth S."/>
            <person name="Walsh D.A."/>
            <person name="Denef V.J."/>
            <person name="McMahon K.D."/>
            <person name="Konstantinidis K.T."/>
            <person name="Eloe-Fadrosh E.A."/>
            <person name="Kyrpides N.C."/>
            <person name="Woyke T."/>
        </authorList>
    </citation>
    <scope>NUCLEOTIDE SEQUENCE</scope>
    <source>
        <strain evidence="2">GVMAG-M-3300014204-73</strain>
    </source>
</reference>
<proteinExistence type="predicted"/>
<organism evidence="2">
    <name type="scientific">viral metagenome</name>
    <dbReference type="NCBI Taxonomy" id="1070528"/>
    <lineage>
        <taxon>unclassified sequences</taxon>
        <taxon>metagenomes</taxon>
        <taxon>organismal metagenomes</taxon>
    </lineage>
</organism>
<dbReference type="InterPro" id="IPR047589">
    <property type="entry name" value="DUF11_rpt"/>
</dbReference>